<comment type="caution">
    <text evidence="1">The sequence shown here is derived from an EMBL/GenBank/DDBJ whole genome shotgun (WGS) entry which is preliminary data.</text>
</comment>
<evidence type="ECO:0000313" key="1">
    <source>
        <dbReference type="EMBL" id="KAK9044481.1"/>
    </source>
</evidence>
<sequence length="122" mass="13472">MTNGQNNGQNLVEGQNLPVLAIRQEPPALAARLLIQPAPQNNHQQPVRTVRDYLVEDLDGLNPAITIPEFEVEHFELKIVMFNMLNTIGQFGGSPAKNAGNTSSHFLKLAPHSRFMESPTMS</sequence>
<gene>
    <name evidence="1" type="ORF">V6N11_058381</name>
</gene>
<protein>
    <submittedName>
        <fullName evidence="1">Uncharacterized protein</fullName>
    </submittedName>
</protein>
<dbReference type="EMBL" id="JBBPBN010000002">
    <property type="protein sequence ID" value="KAK9044481.1"/>
    <property type="molecule type" value="Genomic_DNA"/>
</dbReference>
<keyword evidence="2" id="KW-1185">Reference proteome</keyword>
<organism evidence="1 2">
    <name type="scientific">Hibiscus sabdariffa</name>
    <name type="common">roselle</name>
    <dbReference type="NCBI Taxonomy" id="183260"/>
    <lineage>
        <taxon>Eukaryota</taxon>
        <taxon>Viridiplantae</taxon>
        <taxon>Streptophyta</taxon>
        <taxon>Embryophyta</taxon>
        <taxon>Tracheophyta</taxon>
        <taxon>Spermatophyta</taxon>
        <taxon>Magnoliopsida</taxon>
        <taxon>eudicotyledons</taxon>
        <taxon>Gunneridae</taxon>
        <taxon>Pentapetalae</taxon>
        <taxon>rosids</taxon>
        <taxon>malvids</taxon>
        <taxon>Malvales</taxon>
        <taxon>Malvaceae</taxon>
        <taxon>Malvoideae</taxon>
        <taxon>Hibiscus</taxon>
    </lineage>
</organism>
<accession>A0ABR2U4N7</accession>
<proteinExistence type="predicted"/>
<evidence type="ECO:0000313" key="2">
    <source>
        <dbReference type="Proteomes" id="UP001396334"/>
    </source>
</evidence>
<name>A0ABR2U4N7_9ROSI</name>
<reference evidence="1 2" key="1">
    <citation type="journal article" date="2024" name="G3 (Bethesda)">
        <title>Genome assembly of Hibiscus sabdariffa L. provides insights into metabolisms of medicinal natural products.</title>
        <authorList>
            <person name="Kim T."/>
        </authorList>
    </citation>
    <scope>NUCLEOTIDE SEQUENCE [LARGE SCALE GENOMIC DNA]</scope>
    <source>
        <strain evidence="1">TK-2024</strain>
        <tissue evidence="1">Old leaves</tissue>
    </source>
</reference>
<dbReference type="Proteomes" id="UP001396334">
    <property type="component" value="Unassembled WGS sequence"/>
</dbReference>